<dbReference type="EMBL" id="CASHSV030000024">
    <property type="protein sequence ID" value="CAJ2641161.1"/>
    <property type="molecule type" value="Genomic_DNA"/>
</dbReference>
<dbReference type="Proteomes" id="UP001177021">
    <property type="component" value="Unassembled WGS sequence"/>
</dbReference>
<comment type="caution">
    <text evidence="1">The sequence shown here is derived from an EMBL/GenBank/DDBJ whole genome shotgun (WGS) entry which is preliminary data.</text>
</comment>
<reference evidence="1" key="1">
    <citation type="submission" date="2023-10" db="EMBL/GenBank/DDBJ databases">
        <authorList>
            <person name="Rodriguez Cubillos JULIANA M."/>
            <person name="De Vega J."/>
        </authorList>
    </citation>
    <scope>NUCLEOTIDE SEQUENCE</scope>
</reference>
<organism evidence="1 2">
    <name type="scientific">Trifolium pratense</name>
    <name type="common">Red clover</name>
    <dbReference type="NCBI Taxonomy" id="57577"/>
    <lineage>
        <taxon>Eukaryota</taxon>
        <taxon>Viridiplantae</taxon>
        <taxon>Streptophyta</taxon>
        <taxon>Embryophyta</taxon>
        <taxon>Tracheophyta</taxon>
        <taxon>Spermatophyta</taxon>
        <taxon>Magnoliopsida</taxon>
        <taxon>eudicotyledons</taxon>
        <taxon>Gunneridae</taxon>
        <taxon>Pentapetalae</taxon>
        <taxon>rosids</taxon>
        <taxon>fabids</taxon>
        <taxon>Fabales</taxon>
        <taxon>Fabaceae</taxon>
        <taxon>Papilionoideae</taxon>
        <taxon>50 kb inversion clade</taxon>
        <taxon>NPAAA clade</taxon>
        <taxon>Hologalegina</taxon>
        <taxon>IRL clade</taxon>
        <taxon>Trifolieae</taxon>
        <taxon>Trifolium</taxon>
    </lineage>
</organism>
<keyword evidence="2" id="KW-1185">Reference proteome</keyword>
<name>A0ACB0JAY6_TRIPR</name>
<protein>
    <submittedName>
        <fullName evidence="1">Uncharacterized protein</fullName>
    </submittedName>
</protein>
<proteinExistence type="predicted"/>
<evidence type="ECO:0000313" key="2">
    <source>
        <dbReference type="Proteomes" id="UP001177021"/>
    </source>
</evidence>
<accession>A0ACB0JAY6</accession>
<evidence type="ECO:0000313" key="1">
    <source>
        <dbReference type="EMBL" id="CAJ2641161.1"/>
    </source>
</evidence>
<gene>
    <name evidence="1" type="ORF">MILVUS5_LOCUS10868</name>
</gene>
<sequence>MSDSTDEMTIELATKRVKLDDSENKDRLSDLPESIILHIMSFLNTEYAVRTCILSTKWKDIWKRLPALILRSYEFRSMKIFKKIVSNVLSLRDSSISLQSLDFERYNCRFETEMLKTVVNYALTHNVQRIGLYVNGGDIAQIPPTMFSCETLTHLKLSIHNGIRHKTVLFPESLNLPALTSLQLGNFTFCVRDNDSAEPFSILNRLNNLLISDCTVKGTDTLCISSATLVNLTIYNNSNDYYKIELRTPSLCTFAFCGTPCQSISGSNVSSLKHVDIHAEAEVVSYSLGPPMFLFSWLLEFANIKSLTVTATTLQVLSLFPGMFKFNFPSLGNLKSLRVEFDEIPYKFRMLLCKVKLLTVESEEETARITKAFELGSEPSPPIPVGMVDFLLQNSSSAEVKYVDCTKKPLRPRRL</sequence>